<dbReference type="GO" id="GO:0022857">
    <property type="term" value="F:transmembrane transporter activity"/>
    <property type="evidence" value="ECO:0007669"/>
    <property type="project" value="TreeGrafter"/>
</dbReference>
<dbReference type="InterPro" id="IPR015854">
    <property type="entry name" value="ABC_transpr_LolD-like"/>
</dbReference>
<evidence type="ECO:0000256" key="2">
    <source>
        <dbReference type="ARBA" id="ARBA00022741"/>
    </source>
</evidence>
<dbReference type="AlphaFoldDB" id="A0A7X3SLW5"/>
<gene>
    <name evidence="5" type="ORF">GN277_27075</name>
</gene>
<organism evidence="5 6">
    <name type="scientific">Sporofaciens musculi</name>
    <dbReference type="NCBI Taxonomy" id="2681861"/>
    <lineage>
        <taxon>Bacteria</taxon>
        <taxon>Bacillati</taxon>
        <taxon>Bacillota</taxon>
        <taxon>Clostridia</taxon>
        <taxon>Lachnospirales</taxon>
        <taxon>Lachnospiraceae</taxon>
        <taxon>Sporofaciens</taxon>
    </lineage>
</organism>
<dbReference type="SUPFAM" id="SSF52540">
    <property type="entry name" value="P-loop containing nucleoside triphosphate hydrolases"/>
    <property type="match status" value="1"/>
</dbReference>
<dbReference type="InterPro" id="IPR027417">
    <property type="entry name" value="P-loop_NTPase"/>
</dbReference>
<dbReference type="RefSeq" id="WP_159756114.1">
    <property type="nucleotide sequence ID" value="NZ_CASSPE010000012.1"/>
</dbReference>
<dbReference type="SMART" id="SM00382">
    <property type="entry name" value="AAA"/>
    <property type="match status" value="1"/>
</dbReference>
<dbReference type="FunFam" id="3.40.50.300:FF:000056">
    <property type="entry name" value="Cell division ATP-binding protein FtsE"/>
    <property type="match status" value="1"/>
</dbReference>
<dbReference type="PANTHER" id="PTHR24220:SF470">
    <property type="entry name" value="CELL DIVISION ATP-BINDING PROTEIN FTSE"/>
    <property type="match status" value="1"/>
</dbReference>
<accession>A0A7X3SLW5</accession>
<dbReference type="InterPro" id="IPR017871">
    <property type="entry name" value="ABC_transporter-like_CS"/>
</dbReference>
<dbReference type="InterPro" id="IPR003439">
    <property type="entry name" value="ABC_transporter-like_ATP-bd"/>
</dbReference>
<comment type="similarity">
    <text evidence="1">Belongs to the ABC transporter superfamily.</text>
</comment>
<dbReference type="EMBL" id="WUQX01000001">
    <property type="protein sequence ID" value="MXP78865.1"/>
    <property type="molecule type" value="Genomic_DNA"/>
</dbReference>
<dbReference type="PROSITE" id="PS50893">
    <property type="entry name" value="ABC_TRANSPORTER_2"/>
    <property type="match status" value="1"/>
</dbReference>
<evidence type="ECO:0000259" key="4">
    <source>
        <dbReference type="PROSITE" id="PS50893"/>
    </source>
</evidence>
<comment type="caution">
    <text evidence="5">The sequence shown here is derived from an EMBL/GenBank/DDBJ whole genome shotgun (WGS) entry which is preliminary data.</text>
</comment>
<dbReference type="GO" id="GO:0005886">
    <property type="term" value="C:plasma membrane"/>
    <property type="evidence" value="ECO:0007669"/>
    <property type="project" value="TreeGrafter"/>
</dbReference>
<evidence type="ECO:0000313" key="5">
    <source>
        <dbReference type="EMBL" id="MXP78865.1"/>
    </source>
</evidence>
<reference evidence="5 6" key="1">
    <citation type="submission" date="2019-12" db="EMBL/GenBank/DDBJ databases">
        <title>Sporaefaciens musculi gen. nov., sp. nov., a novel bacterium isolated from the caecum of an obese mouse.</title>
        <authorList>
            <person name="Rasmussen T.S."/>
            <person name="Streidl T."/>
            <person name="Hitch T.C.A."/>
            <person name="Wortmann E."/>
            <person name="Deptula P."/>
            <person name="Hansen M."/>
            <person name="Nielsen D.S."/>
            <person name="Clavel T."/>
            <person name="Vogensen F.K."/>
        </authorList>
    </citation>
    <scope>NUCLEOTIDE SEQUENCE [LARGE SCALE GENOMIC DNA]</scope>
    <source>
        <strain evidence="5 6">WCA-9-b2</strain>
    </source>
</reference>
<protein>
    <submittedName>
        <fullName evidence="5">ATP-binding cassette domain-containing protein</fullName>
    </submittedName>
</protein>
<name>A0A7X3SLW5_9FIRM</name>
<dbReference type="Pfam" id="PF00005">
    <property type="entry name" value="ABC_tran"/>
    <property type="match status" value="1"/>
</dbReference>
<dbReference type="GO" id="GO:0016887">
    <property type="term" value="F:ATP hydrolysis activity"/>
    <property type="evidence" value="ECO:0007669"/>
    <property type="project" value="InterPro"/>
</dbReference>
<dbReference type="PANTHER" id="PTHR24220">
    <property type="entry name" value="IMPORT ATP-BINDING PROTEIN"/>
    <property type="match status" value="1"/>
</dbReference>
<dbReference type="Gene3D" id="3.40.50.300">
    <property type="entry name" value="P-loop containing nucleotide triphosphate hydrolases"/>
    <property type="match status" value="1"/>
</dbReference>
<evidence type="ECO:0000256" key="1">
    <source>
        <dbReference type="ARBA" id="ARBA00005417"/>
    </source>
</evidence>
<dbReference type="GO" id="GO:0005524">
    <property type="term" value="F:ATP binding"/>
    <property type="evidence" value="ECO:0007669"/>
    <property type="project" value="UniProtKB-KW"/>
</dbReference>
<dbReference type="InterPro" id="IPR003593">
    <property type="entry name" value="AAA+_ATPase"/>
</dbReference>
<keyword evidence="2" id="KW-0547">Nucleotide-binding</keyword>
<sequence>MAQIIFDHVTKEYKNEVALKDISFTVDKGEFVFIVGKSGAGKSTLLNLIMKQEDVTSGQIIVEGRRLDTMDAKRVPLHRRRLGIMSPEVGLLKDRSIYDNIRLAILATGNADVRIRSKVIKVLGLVGLAGKYHAYPDELSGGEQARVLLSRALAVQPEILIADEPTANLDPDSAWDLMQLFDELNYRGMTILVASHARELVTIMKKRCITLVAGRLAVDARRSIYDQKAMDIFAERRILEEEEKKSEKMLYLPDNVR</sequence>
<evidence type="ECO:0000313" key="6">
    <source>
        <dbReference type="Proteomes" id="UP000460412"/>
    </source>
</evidence>
<dbReference type="PROSITE" id="PS00211">
    <property type="entry name" value="ABC_TRANSPORTER_1"/>
    <property type="match status" value="1"/>
</dbReference>
<keyword evidence="6" id="KW-1185">Reference proteome</keyword>
<evidence type="ECO:0000256" key="3">
    <source>
        <dbReference type="ARBA" id="ARBA00022840"/>
    </source>
</evidence>
<dbReference type="Proteomes" id="UP000460412">
    <property type="component" value="Unassembled WGS sequence"/>
</dbReference>
<keyword evidence="3 5" id="KW-0067">ATP-binding</keyword>
<feature type="domain" description="ABC transporter" evidence="4">
    <location>
        <begin position="4"/>
        <end position="238"/>
    </location>
</feature>
<proteinExistence type="inferred from homology"/>